<evidence type="ECO:0000256" key="8">
    <source>
        <dbReference type="ARBA" id="ARBA00022989"/>
    </source>
</evidence>
<feature type="transmembrane region" description="Helical" evidence="10">
    <location>
        <begin position="683"/>
        <end position="706"/>
    </location>
</feature>
<keyword evidence="9 10" id="KW-0472">Membrane</keyword>
<evidence type="ECO:0000259" key="12">
    <source>
        <dbReference type="PROSITE" id="PS50929"/>
    </source>
</evidence>
<feature type="domain" description="ABC transporter" evidence="11">
    <location>
        <begin position="1011"/>
        <end position="1249"/>
    </location>
</feature>
<evidence type="ECO:0000313" key="14">
    <source>
        <dbReference type="Proteomes" id="UP000182444"/>
    </source>
</evidence>
<feature type="transmembrane region" description="Helical" evidence="10">
    <location>
        <begin position="171"/>
        <end position="190"/>
    </location>
</feature>
<feature type="transmembrane region" description="Helical" evidence="10">
    <location>
        <begin position="98"/>
        <end position="118"/>
    </location>
</feature>
<dbReference type="Pfam" id="PF00664">
    <property type="entry name" value="ABC_membrane"/>
    <property type="match status" value="2"/>
</dbReference>
<dbReference type="Proteomes" id="UP000182444">
    <property type="component" value="Chromosome 1A"/>
</dbReference>
<feature type="transmembrane region" description="Helical" evidence="10">
    <location>
        <begin position="807"/>
        <end position="825"/>
    </location>
</feature>
<dbReference type="InterPro" id="IPR039421">
    <property type="entry name" value="Type_1_exporter"/>
</dbReference>
<dbReference type="GO" id="GO:0005743">
    <property type="term" value="C:mitochondrial inner membrane"/>
    <property type="evidence" value="ECO:0007669"/>
    <property type="project" value="TreeGrafter"/>
</dbReference>
<evidence type="ECO:0000256" key="6">
    <source>
        <dbReference type="ARBA" id="ARBA00022741"/>
    </source>
</evidence>
<feature type="transmembrane region" description="Helical" evidence="10">
    <location>
        <begin position="196"/>
        <end position="218"/>
    </location>
</feature>
<keyword evidence="7" id="KW-0067">ATP-binding</keyword>
<evidence type="ECO:0000313" key="13">
    <source>
        <dbReference type="EMBL" id="AOW00524.1"/>
    </source>
</evidence>
<evidence type="ECO:0000259" key="11">
    <source>
        <dbReference type="PROSITE" id="PS50893"/>
    </source>
</evidence>
<feature type="domain" description="ABC transporter" evidence="11">
    <location>
        <begin position="373"/>
        <end position="618"/>
    </location>
</feature>
<dbReference type="InterPro" id="IPR027417">
    <property type="entry name" value="P-loop_NTPase"/>
</dbReference>
<dbReference type="VEuPathDB" id="FungiDB:YALI0_A11473g"/>
<dbReference type="GO" id="GO:0015421">
    <property type="term" value="F:ABC-type oligopeptide transporter activity"/>
    <property type="evidence" value="ECO:0007669"/>
    <property type="project" value="TreeGrafter"/>
</dbReference>
<evidence type="ECO:0000256" key="3">
    <source>
        <dbReference type="ARBA" id="ARBA00022448"/>
    </source>
</evidence>
<dbReference type="PROSITE" id="PS00211">
    <property type="entry name" value="ABC_TRANSPORTER_1"/>
    <property type="match status" value="2"/>
</dbReference>
<feature type="transmembrane region" description="Helical" evidence="10">
    <location>
        <begin position="308"/>
        <end position="330"/>
    </location>
</feature>
<comment type="subcellular location">
    <subcellularLocation>
        <location evidence="1">Membrane</location>
        <topology evidence="1">Multi-pass membrane protein</topology>
    </subcellularLocation>
</comment>
<reference evidence="13 14" key="1">
    <citation type="journal article" date="2016" name="PLoS ONE">
        <title>Sequence Assembly of Yarrowia lipolytica Strain W29/CLIB89 Shows Transposable Element Diversity.</title>
        <authorList>
            <person name="Magnan C."/>
            <person name="Yu J."/>
            <person name="Chang I."/>
            <person name="Jahn E."/>
            <person name="Kanomata Y."/>
            <person name="Wu J."/>
            <person name="Zeller M."/>
            <person name="Oakes M."/>
            <person name="Baldi P."/>
            <person name="Sandmeyer S."/>
        </authorList>
    </citation>
    <scope>NUCLEOTIDE SEQUENCE [LARGE SCALE GENOMIC DNA]</scope>
    <source>
        <strain evidence="14">CLIB89(W29)</strain>
    </source>
</reference>
<dbReference type="KEGG" id="yli:2906177"/>
<dbReference type="SMART" id="SM00382">
    <property type="entry name" value="AAA"/>
    <property type="match status" value="2"/>
</dbReference>
<dbReference type="PROSITE" id="PS50929">
    <property type="entry name" value="ABC_TM1F"/>
    <property type="match status" value="2"/>
</dbReference>
<dbReference type="FunFam" id="3.40.50.300:FF:000251">
    <property type="entry name" value="ABC transporter B family member 19"/>
    <property type="match status" value="1"/>
</dbReference>
<dbReference type="InterPro" id="IPR017871">
    <property type="entry name" value="ABC_transporter-like_CS"/>
</dbReference>
<dbReference type="AlphaFoldDB" id="A0A1D8N4J6"/>
<dbReference type="InterPro" id="IPR003593">
    <property type="entry name" value="AAA+_ATPase"/>
</dbReference>
<organism evidence="13 14">
    <name type="scientific">Yarrowia lipolytica</name>
    <name type="common">Candida lipolytica</name>
    <dbReference type="NCBI Taxonomy" id="4952"/>
    <lineage>
        <taxon>Eukaryota</taxon>
        <taxon>Fungi</taxon>
        <taxon>Dikarya</taxon>
        <taxon>Ascomycota</taxon>
        <taxon>Saccharomycotina</taxon>
        <taxon>Dipodascomycetes</taxon>
        <taxon>Dipodascales</taxon>
        <taxon>Dipodascales incertae sedis</taxon>
        <taxon>Yarrowia</taxon>
    </lineage>
</organism>
<dbReference type="GO" id="GO:0090374">
    <property type="term" value="P:oligopeptide export from mitochondrion"/>
    <property type="evidence" value="ECO:0007669"/>
    <property type="project" value="TreeGrafter"/>
</dbReference>
<feature type="transmembrane region" description="Helical" evidence="10">
    <location>
        <begin position="909"/>
        <end position="934"/>
    </location>
</feature>
<name>A0A1D8N4J6_YARLL</name>
<evidence type="ECO:0000256" key="5">
    <source>
        <dbReference type="ARBA" id="ARBA00022692"/>
    </source>
</evidence>
<dbReference type="RefSeq" id="XP_499981.3">
    <property type="nucleotide sequence ID" value="XM_499981.3"/>
</dbReference>
<evidence type="ECO:0000256" key="10">
    <source>
        <dbReference type="SAM" id="Phobius"/>
    </source>
</evidence>
<keyword evidence="3" id="KW-0813">Transport</keyword>
<dbReference type="Pfam" id="PF00005">
    <property type="entry name" value="ABC_tran"/>
    <property type="match status" value="2"/>
</dbReference>
<feature type="transmembrane region" description="Helical" evidence="10">
    <location>
        <begin position="47"/>
        <end position="68"/>
    </location>
</feature>
<feature type="transmembrane region" description="Helical" evidence="10">
    <location>
        <begin position="726"/>
        <end position="754"/>
    </location>
</feature>
<proteinExistence type="inferred from homology"/>
<dbReference type="eggNOG" id="KOG0055">
    <property type="taxonomic scope" value="Eukaryota"/>
</dbReference>
<keyword evidence="4" id="KW-1003">Cell membrane</keyword>
<protein>
    <recommendedName>
        <fullName evidence="15">P-loop containing nucleoside triphosphate hydrolase protein</fullName>
    </recommendedName>
</protein>
<dbReference type="SUPFAM" id="SSF90123">
    <property type="entry name" value="ABC transporter transmembrane region"/>
    <property type="match status" value="2"/>
</dbReference>
<evidence type="ECO:0000256" key="9">
    <source>
        <dbReference type="ARBA" id="ARBA00023136"/>
    </source>
</evidence>
<dbReference type="CDD" id="cd18578">
    <property type="entry name" value="ABC_6TM_Pgp_ABCB1_D2_like"/>
    <property type="match status" value="1"/>
</dbReference>
<dbReference type="InterPro" id="IPR003439">
    <property type="entry name" value="ABC_transporter-like_ATP-bd"/>
</dbReference>
<sequence>MSTKDPYEGLSEESIAILKAQTTSEPVNVNYRTLLLRYATPLDKAEILVSYVFSACAGACLPLFTLIFGSMTNEFVRYFVEGATPAEFGHQINYLARYFIYLFAGIFAFSFLETYMHVQMGEKLTGRIRAHYLEAIMRQNIGFFDKVGAGEITNRITTDTNLIQEGISEKAGLIVSSIAAIISAFIIGFIKSWKLTLIMMSSFFALLFAMTTAVYFVVKFAKLAIVSDAKASSVAEEVLGAIRNVVAFGTQDRLTQKYDDRLVVSMKYHIFRGRGSAAAIASVWTIAYLNYALSFWEGSRLVSWGQVNVGNIMTVLFAVMIGAVMVGNVAPNLQAMGSAIASGQKIFETIDRVPPIDSFSDEGQKLDQVHGHIQLEHVNFRYPSRPDVSVLHDFSLEIKPGQTVALVGASGSGKSTIIGILERFYEILGGKVTIDGVDISSLNVRWLRQQLALVSQEPTLFGVSIYENIAYGLIGTPHENADPEKKRQLVEDAARQANAYDFIQDLTDGFETNVGDRGFLLSGGQKQRIAIARAIVREPKILLLDEATSALDTKSEGIVQDALDKAAADRTTIVIAHRLSTVKNADLIVVMNKGSIVEQGTHHELIEQKGMYFSLVNSQTIMKQNDDGSDTAADDKLEEDVVAIQSLTMSSFSEDEEEYNTKEQGIIEMIRFVYSYNKEETTLLLIGGACAFVGGIGYPGMAVIFAKCIEAFMTPPSGYPHMRSLINTYTGLFFMIAMIEMVAFYAEISILTLAGERLVRKLRLAVFKQFLRMDIGFFDREENTTGSLTSNLGKDAHNVRGLSGTTFGQILVSIVTVVAGFVVSVVFNWRMGLICGACIPILIGCGFCRYYVLTWLNNRAKLAYEQSGSYACENTNAIRTVTTLTREYQVYKTYKESVEGQVQGSKRPIFFSSILFGLSQSLSPLIMGLAFWYGGILLKHHTISPFRFFVAFIAIVFGSQSAGSIFTFAPDMSKAAGSTRNIMNVLAVEPEIDWWSDQGTKIDPKDVKGNIEFQNVHFRYPTRMQVPVLRGLNLSIKQGQYVALVGSSGCGKSTTVGLLECFYRPTSGKILLDGLDLADLNINSYREAVALVQQEPILFSGTIKENILLGTQDPDVTDEVVYEAARKSNIHDFIMSLPEGYDTVCGSKGSLLSGGQKQRIAIARALIRNPKILLLDEATSALDSESEKVVQAALDAAAKGRTTIAIAHRLSTIQNADVIFVFENGVVLESGTHQQLLANRSKYYELVKLQALEG</sequence>
<dbReference type="CDD" id="cd03249">
    <property type="entry name" value="ABC_MTABC3_MDL1_MDL2"/>
    <property type="match status" value="2"/>
</dbReference>
<keyword evidence="8 10" id="KW-1133">Transmembrane helix</keyword>
<dbReference type="InterPro" id="IPR036640">
    <property type="entry name" value="ABC1_TM_sf"/>
</dbReference>
<evidence type="ECO:0000256" key="2">
    <source>
        <dbReference type="ARBA" id="ARBA00007577"/>
    </source>
</evidence>
<gene>
    <name evidence="13" type="ORF">YALI1_A11439g</name>
</gene>
<dbReference type="FunFam" id="3.40.50.300:FF:000302">
    <property type="entry name" value="ATP-binding cassette subfamily B member 5"/>
    <property type="match status" value="1"/>
</dbReference>
<dbReference type="PANTHER" id="PTHR43394">
    <property type="entry name" value="ATP-DEPENDENT PERMEASE MDL1, MITOCHONDRIAL"/>
    <property type="match status" value="1"/>
</dbReference>
<evidence type="ECO:0000256" key="4">
    <source>
        <dbReference type="ARBA" id="ARBA00022475"/>
    </source>
</evidence>
<dbReference type="SUPFAM" id="SSF52540">
    <property type="entry name" value="P-loop containing nucleoside triphosphate hydrolases"/>
    <property type="match status" value="2"/>
</dbReference>
<dbReference type="PROSITE" id="PS50893">
    <property type="entry name" value="ABC_TRANSPORTER_2"/>
    <property type="match status" value="2"/>
</dbReference>
<dbReference type="EMBL" id="CP017553">
    <property type="protein sequence ID" value="AOW00524.1"/>
    <property type="molecule type" value="Genomic_DNA"/>
</dbReference>
<dbReference type="Gene3D" id="3.40.50.300">
    <property type="entry name" value="P-loop containing nucleotide triphosphate hydrolases"/>
    <property type="match status" value="2"/>
</dbReference>
<comment type="similarity">
    <text evidence="2">Belongs to the ABC transporter superfamily. ABCB family. Multidrug resistance exporter (TC 3.A.1.201) subfamily.</text>
</comment>
<keyword evidence="5 10" id="KW-0812">Transmembrane</keyword>
<keyword evidence="6" id="KW-0547">Nucleotide-binding</keyword>
<dbReference type="GeneID" id="2906177"/>
<dbReference type="Gene3D" id="1.20.1560.10">
    <property type="entry name" value="ABC transporter type 1, transmembrane domain"/>
    <property type="match status" value="1"/>
</dbReference>
<feature type="domain" description="ABC transmembrane type-1" evidence="12">
    <location>
        <begin position="685"/>
        <end position="974"/>
    </location>
</feature>
<dbReference type="InterPro" id="IPR011527">
    <property type="entry name" value="ABC1_TM_dom"/>
</dbReference>
<feature type="domain" description="ABC transmembrane type-1" evidence="12">
    <location>
        <begin position="52"/>
        <end position="338"/>
    </location>
</feature>
<accession>A0A1D8N4J6</accession>
<evidence type="ECO:0000256" key="7">
    <source>
        <dbReference type="ARBA" id="ARBA00022840"/>
    </source>
</evidence>
<dbReference type="GO" id="GO:0005524">
    <property type="term" value="F:ATP binding"/>
    <property type="evidence" value="ECO:0007669"/>
    <property type="project" value="UniProtKB-KW"/>
</dbReference>
<evidence type="ECO:0000256" key="1">
    <source>
        <dbReference type="ARBA" id="ARBA00004141"/>
    </source>
</evidence>
<feature type="transmembrane region" description="Helical" evidence="10">
    <location>
        <begin position="276"/>
        <end position="296"/>
    </location>
</feature>
<evidence type="ECO:0008006" key="15">
    <source>
        <dbReference type="Google" id="ProtNLM"/>
    </source>
</evidence>
<dbReference type="PANTHER" id="PTHR43394:SF27">
    <property type="entry name" value="ATP-DEPENDENT TRANSLOCASE ABCB1-LIKE"/>
    <property type="match status" value="1"/>
</dbReference>
<feature type="transmembrane region" description="Helical" evidence="10">
    <location>
        <begin position="831"/>
        <end position="852"/>
    </location>
</feature>
<dbReference type="GO" id="GO:0016887">
    <property type="term" value="F:ATP hydrolysis activity"/>
    <property type="evidence" value="ECO:0007669"/>
    <property type="project" value="InterPro"/>
</dbReference>
<dbReference type="CDD" id="cd18577">
    <property type="entry name" value="ABC_6TM_Pgp_ABCB1_D1_like"/>
    <property type="match status" value="1"/>
</dbReference>
<feature type="transmembrane region" description="Helical" evidence="10">
    <location>
        <begin position="946"/>
        <end position="969"/>
    </location>
</feature>
<dbReference type="VEuPathDB" id="FungiDB:YALI1_A11439g"/>